<keyword evidence="3" id="KW-1185">Reference proteome</keyword>
<dbReference type="EMBL" id="JALLPJ020000082">
    <property type="protein sequence ID" value="KAL3802936.1"/>
    <property type="molecule type" value="Genomic_DNA"/>
</dbReference>
<feature type="coiled-coil region" evidence="1">
    <location>
        <begin position="30"/>
        <end position="57"/>
    </location>
</feature>
<organism evidence="2 3">
    <name type="scientific">Cyclotella atomus</name>
    <dbReference type="NCBI Taxonomy" id="382360"/>
    <lineage>
        <taxon>Eukaryota</taxon>
        <taxon>Sar</taxon>
        <taxon>Stramenopiles</taxon>
        <taxon>Ochrophyta</taxon>
        <taxon>Bacillariophyta</taxon>
        <taxon>Coscinodiscophyceae</taxon>
        <taxon>Thalassiosirophycidae</taxon>
        <taxon>Stephanodiscales</taxon>
        <taxon>Stephanodiscaceae</taxon>
        <taxon>Cyclotella</taxon>
    </lineage>
</organism>
<dbReference type="PANTHER" id="PTHR34407">
    <property type="entry name" value="EXPRESSED PROTEIN"/>
    <property type="match status" value="1"/>
</dbReference>
<dbReference type="SUPFAM" id="SSF52266">
    <property type="entry name" value="SGNH hydrolase"/>
    <property type="match status" value="1"/>
</dbReference>
<dbReference type="AlphaFoldDB" id="A0ABD3QSR8"/>
<keyword evidence="1" id="KW-0175">Coiled coil</keyword>
<dbReference type="PANTHER" id="PTHR34407:SF1">
    <property type="entry name" value="SGNH HYDROLASE-TYPE ESTERASE DOMAIN-CONTAINING PROTEIN"/>
    <property type="match status" value="1"/>
</dbReference>
<evidence type="ECO:0000313" key="3">
    <source>
        <dbReference type="Proteomes" id="UP001530400"/>
    </source>
</evidence>
<accession>A0ABD3QSR8</accession>
<dbReference type="Proteomes" id="UP001530400">
    <property type="component" value="Unassembled WGS sequence"/>
</dbReference>
<sequence length="657" mass="72254">MLAHSMHTLSEHNPSGVMILPLAKEWGAGRERRRKKRQQAEELIETVENENAIVNTLKKPKRVRNWKQEVVLPVKSQVFEAHLASFYTKLAEVGATESLSFHEQDALGQDMGIYANIGCSTYNKLFQSKSNNTDSFTESRDTIRRFWQSHHDSILDASRLGDKSFAHKNWTWTLLKSLSPYTLADSLSPGKGLNAKDVERILGIVVRRLLGLMQANDGTPLPPPLRIAIFGGSTVAGQGCHRGRGYSRASMQTTPAFCSFPYRLEQFLNWMLLPPSVLKHVSGIGSRVATIPMVDVVNLGEEGTYSDYSEAIARNRMYPPLKSPDVVIHAYGIDDYGMGNSDIEPFYSALHKSFERDLKDGCRKEDQKPPPVVLRVLLETNETAADLVMTSILGDAIDDVEEGETYLPELEDGTGVNVRGGAFGMAGHAATSWGIAFDLAHAALNHCASYDKKDSANQVSISKQPSHEEYQYQCDNGMHPPCIFSIYSGSNGNVPRPSFLLQSLSPFVVENTGWSPSSDMTAGFSRKTGIVASTSGATMAMLFQNITRPVRRFDVITLRSTSQIWRDGAAQFSLVTGGDFSRGQDAAGASLETSKETSFEISAELVADVEEDVHITSHFGIDLVDGENVAEEGSDVLLRITLTKGDKFKILGLMLCE</sequence>
<gene>
    <name evidence="2" type="ORF">ACHAWO_003568</name>
</gene>
<proteinExistence type="predicted"/>
<evidence type="ECO:0000313" key="2">
    <source>
        <dbReference type="EMBL" id="KAL3802936.1"/>
    </source>
</evidence>
<comment type="caution">
    <text evidence="2">The sequence shown here is derived from an EMBL/GenBank/DDBJ whole genome shotgun (WGS) entry which is preliminary data.</text>
</comment>
<evidence type="ECO:0000256" key="1">
    <source>
        <dbReference type="SAM" id="Coils"/>
    </source>
</evidence>
<reference evidence="2 3" key="1">
    <citation type="submission" date="2024-10" db="EMBL/GenBank/DDBJ databases">
        <title>Updated reference genomes for cyclostephanoid diatoms.</title>
        <authorList>
            <person name="Roberts W.R."/>
            <person name="Alverson A.J."/>
        </authorList>
    </citation>
    <scope>NUCLEOTIDE SEQUENCE [LARGE SCALE GENOMIC DNA]</scope>
    <source>
        <strain evidence="2 3">AJA010-31</strain>
    </source>
</reference>
<name>A0ABD3QSR8_9STRA</name>
<protein>
    <submittedName>
        <fullName evidence="2">Uncharacterized protein</fullName>
    </submittedName>
</protein>